<keyword evidence="2" id="KW-0812">Transmembrane</keyword>
<feature type="compositionally biased region" description="Polar residues" evidence="1">
    <location>
        <begin position="181"/>
        <end position="192"/>
    </location>
</feature>
<dbReference type="AlphaFoldDB" id="A0A7M7JE19"/>
<accession>A0A7M7JE19</accession>
<feature type="transmembrane region" description="Helical" evidence="2">
    <location>
        <begin position="122"/>
        <end position="145"/>
    </location>
</feature>
<evidence type="ECO:0000256" key="2">
    <source>
        <dbReference type="SAM" id="Phobius"/>
    </source>
</evidence>
<keyword evidence="4" id="KW-1185">Reference proteome</keyword>
<name>A0A7M7JE19_VARDE</name>
<feature type="compositionally biased region" description="Polar residues" evidence="1">
    <location>
        <begin position="202"/>
        <end position="212"/>
    </location>
</feature>
<protein>
    <submittedName>
        <fullName evidence="3">Uncharacterized protein</fullName>
    </submittedName>
</protein>
<dbReference type="EnsemblMetazoa" id="XM_022794934">
    <property type="protein sequence ID" value="XP_022650669"/>
    <property type="gene ID" value="LOC111245922"/>
</dbReference>
<dbReference type="GeneID" id="111245922"/>
<keyword evidence="2" id="KW-1133">Transmembrane helix</keyword>
<dbReference type="Proteomes" id="UP000594260">
    <property type="component" value="Unplaced"/>
</dbReference>
<dbReference type="KEGG" id="vde:111245922"/>
<reference evidence="3" key="1">
    <citation type="submission" date="2021-01" db="UniProtKB">
        <authorList>
            <consortium name="EnsemblMetazoa"/>
        </authorList>
    </citation>
    <scope>IDENTIFICATION</scope>
</reference>
<proteinExistence type="predicted"/>
<dbReference type="OrthoDB" id="10484677at2759"/>
<evidence type="ECO:0000313" key="4">
    <source>
        <dbReference type="Proteomes" id="UP000594260"/>
    </source>
</evidence>
<dbReference type="RefSeq" id="XP_022650669.1">
    <property type="nucleotide sequence ID" value="XM_022794934.1"/>
</dbReference>
<sequence>MPFSQNPLKIVCRNKQLSRLQSANRIEFVYLHRPMILNAYMCFTFHFRAFCHALLQVNPIEYQLTRTRANKGGACSAQMAIRRHKQAQTTVACIIGSGLALACLGALFVFLGTVYRAKSTPWFVAGGTCISVGLLVLLLSVETILKCRRRASLDRKLERTRKDSGPVRLVPRISTMATASTCGDIQTQSDPGNSAGPESPIHTASNPCPLQQRNMPYSAAPAHNINISISNIRALHTLSIKRSHSSPSSVRLNNHEAVV</sequence>
<keyword evidence="2" id="KW-0472">Membrane</keyword>
<feature type="region of interest" description="Disordered" evidence="1">
    <location>
        <begin position="181"/>
        <end position="212"/>
    </location>
</feature>
<feature type="transmembrane region" description="Helical" evidence="2">
    <location>
        <begin position="89"/>
        <end position="110"/>
    </location>
</feature>
<evidence type="ECO:0000256" key="1">
    <source>
        <dbReference type="SAM" id="MobiDB-lite"/>
    </source>
</evidence>
<organism evidence="3 4">
    <name type="scientific">Varroa destructor</name>
    <name type="common">Honeybee mite</name>
    <dbReference type="NCBI Taxonomy" id="109461"/>
    <lineage>
        <taxon>Eukaryota</taxon>
        <taxon>Metazoa</taxon>
        <taxon>Ecdysozoa</taxon>
        <taxon>Arthropoda</taxon>
        <taxon>Chelicerata</taxon>
        <taxon>Arachnida</taxon>
        <taxon>Acari</taxon>
        <taxon>Parasitiformes</taxon>
        <taxon>Mesostigmata</taxon>
        <taxon>Gamasina</taxon>
        <taxon>Dermanyssoidea</taxon>
        <taxon>Varroidae</taxon>
        <taxon>Varroa</taxon>
    </lineage>
</organism>
<evidence type="ECO:0000313" key="3">
    <source>
        <dbReference type="EnsemblMetazoa" id="XP_022650669"/>
    </source>
</evidence>
<dbReference type="InParanoid" id="A0A7M7JE19"/>